<accession>A0A8S5LDS1</accession>
<feature type="region of interest" description="Disordered" evidence="1">
    <location>
        <begin position="109"/>
        <end position="144"/>
    </location>
</feature>
<name>A0A8S5LDS1_9CAUD</name>
<sequence length="180" mass="20171">MASTEIALIPKNCRVKQIHIKGLIYEEVMLSNGLVYYQGPMRYSPLAKMIINAFDALAKAVKSMCEDFAAAIQTLGEGPYGYPSSPLGRALRSADEQAHIEYLRNYLPPVRPRRRQDRRPHHSTQRRRHRRLIQPPAGTPAVQRSQARYAARTVVYGTSIAAYGNPCHPFETVGLIGNVV</sequence>
<organism evidence="2">
    <name type="scientific">Siphoviridae sp. ctRlz6</name>
    <dbReference type="NCBI Taxonomy" id="2823581"/>
    <lineage>
        <taxon>Viruses</taxon>
        <taxon>Duplodnaviria</taxon>
        <taxon>Heunggongvirae</taxon>
        <taxon>Uroviricota</taxon>
        <taxon>Caudoviricetes</taxon>
    </lineage>
</organism>
<protein>
    <submittedName>
        <fullName evidence="2">Uncharacterized protein</fullName>
    </submittedName>
</protein>
<evidence type="ECO:0000313" key="2">
    <source>
        <dbReference type="EMBL" id="DAD68070.1"/>
    </source>
</evidence>
<feature type="compositionally biased region" description="Basic residues" evidence="1">
    <location>
        <begin position="111"/>
        <end position="132"/>
    </location>
</feature>
<reference evidence="2" key="1">
    <citation type="journal article" date="2021" name="Proc. Natl. Acad. Sci. U.S.A.">
        <title>A Catalog of Tens of Thousands of Viruses from Human Metagenomes Reveals Hidden Associations with Chronic Diseases.</title>
        <authorList>
            <person name="Tisza M.J."/>
            <person name="Buck C.B."/>
        </authorList>
    </citation>
    <scope>NUCLEOTIDE SEQUENCE</scope>
    <source>
        <strain evidence="2">CtRlz6</strain>
    </source>
</reference>
<proteinExistence type="predicted"/>
<evidence type="ECO:0000256" key="1">
    <source>
        <dbReference type="SAM" id="MobiDB-lite"/>
    </source>
</evidence>
<dbReference type="EMBL" id="BK014691">
    <property type="protein sequence ID" value="DAD68070.1"/>
    <property type="molecule type" value="Genomic_DNA"/>
</dbReference>